<dbReference type="InterPro" id="IPR014758">
    <property type="entry name" value="Met-tRNA_synth"/>
</dbReference>
<evidence type="ECO:0000256" key="12">
    <source>
        <dbReference type="ARBA" id="ARBA00023146"/>
    </source>
</evidence>
<proteinExistence type="inferred from homology"/>
<dbReference type="PRINTS" id="PR01041">
    <property type="entry name" value="TRNASYNTHMET"/>
</dbReference>
<dbReference type="InterPro" id="IPR004495">
    <property type="entry name" value="Met-tRNA-synth_bsu_C"/>
</dbReference>
<reference evidence="17" key="1">
    <citation type="submission" date="2016-10" db="EMBL/GenBank/DDBJ databases">
        <authorList>
            <person name="Varghese N."/>
            <person name="Submissions S."/>
        </authorList>
    </citation>
    <scope>NUCLEOTIDE SEQUENCE [LARGE SCALE GENOMIC DNA]</scope>
    <source>
        <strain evidence="17">DSM 8415</strain>
    </source>
</reference>
<evidence type="ECO:0000256" key="6">
    <source>
        <dbReference type="ARBA" id="ARBA00022555"/>
    </source>
</evidence>
<keyword evidence="8 14" id="KW-0547">Nucleotide-binding</keyword>
<dbReference type="NCBIfam" id="NF008900">
    <property type="entry name" value="PRK12267.1"/>
    <property type="match status" value="1"/>
</dbReference>
<evidence type="ECO:0000256" key="3">
    <source>
        <dbReference type="ARBA" id="ARBA00006590"/>
    </source>
</evidence>
<dbReference type="NCBIfam" id="TIGR00399">
    <property type="entry name" value="metG_C_term"/>
    <property type="match status" value="1"/>
</dbReference>
<keyword evidence="5 14" id="KW-0963">Cytoplasm</keyword>
<name>A0A1G6LCG8_9BACT</name>
<evidence type="ECO:0000256" key="4">
    <source>
        <dbReference type="ARBA" id="ARBA00011738"/>
    </source>
</evidence>
<dbReference type="InterPro" id="IPR015413">
    <property type="entry name" value="Methionyl/Leucyl_tRNA_Synth"/>
</dbReference>
<evidence type="ECO:0000256" key="9">
    <source>
        <dbReference type="ARBA" id="ARBA00022840"/>
    </source>
</evidence>
<dbReference type="Gene3D" id="3.40.50.620">
    <property type="entry name" value="HUPs"/>
    <property type="match status" value="1"/>
</dbReference>
<dbReference type="SUPFAM" id="SSF47323">
    <property type="entry name" value="Anticodon-binding domain of a subclass of class I aminoacyl-tRNA synthetases"/>
    <property type="match status" value="1"/>
</dbReference>
<keyword evidence="17" id="KW-1185">Reference proteome</keyword>
<accession>A0A1G6LCG8</accession>
<dbReference type="InterPro" id="IPR002547">
    <property type="entry name" value="tRNA-bd_dom"/>
</dbReference>
<comment type="cofactor">
    <cofactor evidence="14">
        <name>Zn(2+)</name>
        <dbReference type="ChEBI" id="CHEBI:29105"/>
    </cofactor>
    <text evidence="14">Binds 1 zinc ion per subunit.</text>
</comment>
<evidence type="ECO:0000256" key="14">
    <source>
        <dbReference type="HAMAP-Rule" id="MF_01228"/>
    </source>
</evidence>
<dbReference type="EC" id="6.1.1.10" evidence="14"/>
<keyword evidence="10 14" id="KW-0694">RNA-binding</keyword>
<evidence type="ECO:0000256" key="10">
    <source>
        <dbReference type="ARBA" id="ARBA00022884"/>
    </source>
</evidence>
<comment type="function">
    <text evidence="1 14">Is required not only for elongation of protein synthesis but also for the initiation of all mRNA translation through initiator tRNA(fMet) aminoacylation.</text>
</comment>
<evidence type="ECO:0000313" key="17">
    <source>
        <dbReference type="Proteomes" id="UP000199411"/>
    </source>
</evidence>
<dbReference type="Gene3D" id="1.10.730.10">
    <property type="entry name" value="Isoleucyl-tRNA Synthetase, Domain 1"/>
    <property type="match status" value="1"/>
</dbReference>
<evidence type="ECO:0000256" key="2">
    <source>
        <dbReference type="ARBA" id="ARBA00004496"/>
    </source>
</evidence>
<keyword evidence="11 14" id="KW-0648">Protein biosynthesis</keyword>
<dbReference type="Pfam" id="PF09334">
    <property type="entry name" value="tRNA-synt_1g"/>
    <property type="match status" value="2"/>
</dbReference>
<feature type="binding site" evidence="14">
    <location>
        <position position="151"/>
    </location>
    <ligand>
        <name>Zn(2+)</name>
        <dbReference type="ChEBI" id="CHEBI:29105"/>
    </ligand>
</feature>
<dbReference type="GO" id="GO:0005524">
    <property type="term" value="F:ATP binding"/>
    <property type="evidence" value="ECO:0007669"/>
    <property type="project" value="UniProtKB-UniRule"/>
</dbReference>
<dbReference type="SUPFAM" id="SSF50249">
    <property type="entry name" value="Nucleic acid-binding proteins"/>
    <property type="match status" value="1"/>
</dbReference>
<evidence type="ECO:0000313" key="16">
    <source>
        <dbReference type="EMBL" id="SDC41142.1"/>
    </source>
</evidence>
<dbReference type="InterPro" id="IPR033911">
    <property type="entry name" value="MetRS_core"/>
</dbReference>
<comment type="subcellular location">
    <subcellularLocation>
        <location evidence="2 14">Cytoplasm</location>
    </subcellularLocation>
</comment>
<dbReference type="EMBL" id="FMYU01000005">
    <property type="protein sequence ID" value="SDC41142.1"/>
    <property type="molecule type" value="Genomic_DNA"/>
</dbReference>
<feature type="short sequence motif" description="'KMSKS' region" evidence="14">
    <location>
        <begin position="297"/>
        <end position="301"/>
    </location>
</feature>
<dbReference type="CDD" id="cd07957">
    <property type="entry name" value="Anticodon_Ia_Met"/>
    <property type="match status" value="1"/>
</dbReference>
<feature type="binding site" evidence="14">
    <location>
        <position position="296"/>
    </location>
    <ligand>
        <name>ATP</name>
        <dbReference type="ChEBI" id="CHEBI:30616"/>
    </ligand>
</feature>
<keyword evidence="14" id="KW-0479">Metal-binding</keyword>
<evidence type="ECO:0000256" key="5">
    <source>
        <dbReference type="ARBA" id="ARBA00022490"/>
    </source>
</evidence>
<dbReference type="Proteomes" id="UP000199411">
    <property type="component" value="Unassembled WGS sequence"/>
</dbReference>
<organism evidence="16 17">
    <name type="scientific">Desulfurella multipotens</name>
    <dbReference type="NCBI Taxonomy" id="79269"/>
    <lineage>
        <taxon>Bacteria</taxon>
        <taxon>Pseudomonadati</taxon>
        <taxon>Campylobacterota</taxon>
        <taxon>Desulfurellia</taxon>
        <taxon>Desulfurellales</taxon>
        <taxon>Desulfurellaceae</taxon>
        <taxon>Desulfurella</taxon>
    </lineage>
</organism>
<dbReference type="InterPro" id="IPR009080">
    <property type="entry name" value="tRNAsynth_Ia_anticodon-bd"/>
</dbReference>
<feature type="domain" description="TRNA-binding" evidence="15">
    <location>
        <begin position="517"/>
        <end position="618"/>
    </location>
</feature>
<dbReference type="PANTHER" id="PTHR43326">
    <property type="entry name" value="METHIONYL-TRNA SYNTHETASE"/>
    <property type="match status" value="1"/>
</dbReference>
<sequence length="618" mass="71805">MKLLKKKNSYYVTTPIYYVNDVPHIGHSYTTIAADTIARFHRLMKENVFFLTGTDEHGKKIENTAKALNKTPKQLADEVVVRFQNLWKKLDITNTKFIRTTDDYHKTAVAQIFEEVYKNGDIYKDEYEGYYCVPCETFHTQPGPNNTCPDCNRPLELIKEESYFFRLSKYQDKLLKFYEENPDFVLPKSRYNEIVSFVKSGLKDLSVTRINLDWGIKVPFDRKHTIYVWFDALFNYLTAIGYPNENFLEIWPADVHLVGKDILKFHAVYWPVFLMSLDLPLPKHIVAHGWWTVDGKKMSKSLGNVVDPNEMIEKYPRDAYRYYLLKAVPFGMDGNFSEKEFIEKINSDLVNDLGNLINRSLTMIEKYNNGIVKEATVDNTIKNLAQSTFENIKTAFDIFRFDEALESIMNFVRFVNKYITDKQPWTIKDKNELDIVLFNIFCAIKFISGAILPFMPDTAKKIYNQLGFSGDINTKDMDFFLNWKTDTVKIGKKEMLFKRYEYEQKLQEIQERISIDEFKKIDLRVAKILEAKPIEKSNKLMKLKIDIGEEEPRTLVAGIKEYFEPQDLVGKTIIVVANLQKAKLMNVESNGMLLAAKDGKTLKLLTVDGDIKPGSKIS</sequence>
<dbReference type="PANTHER" id="PTHR43326:SF1">
    <property type="entry name" value="METHIONINE--TRNA LIGASE, MITOCHONDRIAL"/>
    <property type="match status" value="1"/>
</dbReference>
<dbReference type="FunFam" id="2.170.220.10:FF:000002">
    <property type="entry name" value="Methionine--tRNA ligase"/>
    <property type="match status" value="1"/>
</dbReference>
<evidence type="ECO:0000256" key="7">
    <source>
        <dbReference type="ARBA" id="ARBA00022598"/>
    </source>
</evidence>
<dbReference type="Pfam" id="PF01588">
    <property type="entry name" value="tRNA_bind"/>
    <property type="match status" value="1"/>
</dbReference>
<gene>
    <name evidence="14" type="primary">metG</name>
    <name evidence="16" type="ORF">SAMN05660835_00782</name>
</gene>
<keyword evidence="7 14" id="KW-0436">Ligase</keyword>
<keyword evidence="12 14" id="KW-0030">Aminoacyl-tRNA synthetase</keyword>
<feature type="binding site" evidence="14">
    <location>
        <position position="135"/>
    </location>
    <ligand>
        <name>Zn(2+)</name>
        <dbReference type="ChEBI" id="CHEBI:29105"/>
    </ligand>
</feature>
<dbReference type="GO" id="GO:0004825">
    <property type="term" value="F:methionine-tRNA ligase activity"/>
    <property type="evidence" value="ECO:0007669"/>
    <property type="project" value="UniProtKB-UniRule"/>
</dbReference>
<dbReference type="GO" id="GO:0046872">
    <property type="term" value="F:metal ion binding"/>
    <property type="evidence" value="ECO:0007669"/>
    <property type="project" value="UniProtKB-KW"/>
</dbReference>
<evidence type="ECO:0000256" key="11">
    <source>
        <dbReference type="ARBA" id="ARBA00022917"/>
    </source>
</evidence>
<dbReference type="HAMAP" id="MF_01228">
    <property type="entry name" value="Met_tRNA_synth_type2"/>
    <property type="match status" value="1"/>
</dbReference>
<dbReference type="GO" id="GO:0006431">
    <property type="term" value="P:methionyl-tRNA aminoacylation"/>
    <property type="evidence" value="ECO:0007669"/>
    <property type="project" value="UniProtKB-UniRule"/>
</dbReference>
<dbReference type="InterPro" id="IPR012340">
    <property type="entry name" value="NA-bd_OB-fold"/>
</dbReference>
<comment type="similarity">
    <text evidence="3 14">Belongs to the class-I aminoacyl-tRNA synthetase family. MetG type 2A subfamily.</text>
</comment>
<evidence type="ECO:0000256" key="1">
    <source>
        <dbReference type="ARBA" id="ARBA00003314"/>
    </source>
</evidence>
<feature type="binding site" evidence="14">
    <location>
        <position position="132"/>
    </location>
    <ligand>
        <name>Zn(2+)</name>
        <dbReference type="ChEBI" id="CHEBI:29105"/>
    </ligand>
</feature>
<evidence type="ECO:0000256" key="8">
    <source>
        <dbReference type="ARBA" id="ARBA00022741"/>
    </source>
</evidence>
<evidence type="ECO:0000256" key="13">
    <source>
        <dbReference type="ARBA" id="ARBA00047364"/>
    </source>
</evidence>
<dbReference type="InterPro" id="IPR041872">
    <property type="entry name" value="Anticodon_Met"/>
</dbReference>
<keyword evidence="6 14" id="KW-0820">tRNA-binding</keyword>
<keyword evidence="9 14" id="KW-0067">ATP-binding</keyword>
<dbReference type="GO" id="GO:0000049">
    <property type="term" value="F:tRNA binding"/>
    <property type="evidence" value="ECO:0007669"/>
    <property type="project" value="UniProtKB-UniRule"/>
</dbReference>
<keyword evidence="14" id="KW-0862">Zinc</keyword>
<dbReference type="InterPro" id="IPR014729">
    <property type="entry name" value="Rossmann-like_a/b/a_fold"/>
</dbReference>
<dbReference type="GO" id="GO:0005737">
    <property type="term" value="C:cytoplasm"/>
    <property type="evidence" value="ECO:0007669"/>
    <property type="project" value="UniProtKB-SubCell"/>
</dbReference>
<dbReference type="Gene3D" id="2.170.220.10">
    <property type="match status" value="1"/>
</dbReference>
<dbReference type="SUPFAM" id="SSF52374">
    <property type="entry name" value="Nucleotidylyl transferase"/>
    <property type="match status" value="1"/>
</dbReference>
<feature type="short sequence motif" description="'HIGH' region" evidence="14">
    <location>
        <begin position="17"/>
        <end position="27"/>
    </location>
</feature>
<dbReference type="NCBIfam" id="TIGR00398">
    <property type="entry name" value="metG"/>
    <property type="match status" value="1"/>
</dbReference>
<dbReference type="CDD" id="cd00814">
    <property type="entry name" value="MetRS_core"/>
    <property type="match status" value="1"/>
</dbReference>
<comment type="subunit">
    <text evidence="4 14">Homodimer.</text>
</comment>
<comment type="catalytic activity">
    <reaction evidence="13 14">
        <text>tRNA(Met) + L-methionine + ATP = L-methionyl-tRNA(Met) + AMP + diphosphate</text>
        <dbReference type="Rhea" id="RHEA:13481"/>
        <dbReference type="Rhea" id="RHEA-COMP:9667"/>
        <dbReference type="Rhea" id="RHEA-COMP:9698"/>
        <dbReference type="ChEBI" id="CHEBI:30616"/>
        <dbReference type="ChEBI" id="CHEBI:33019"/>
        <dbReference type="ChEBI" id="CHEBI:57844"/>
        <dbReference type="ChEBI" id="CHEBI:78442"/>
        <dbReference type="ChEBI" id="CHEBI:78530"/>
        <dbReference type="ChEBI" id="CHEBI:456215"/>
        <dbReference type="EC" id="6.1.1.10"/>
    </reaction>
</comment>
<dbReference type="CDD" id="cd02800">
    <property type="entry name" value="tRNA_bind_EcMetRS_like"/>
    <property type="match status" value="1"/>
</dbReference>
<dbReference type="OrthoDB" id="9810191at2"/>
<dbReference type="RefSeq" id="WP_092128301.1">
    <property type="nucleotide sequence ID" value="NZ_FMYU01000005.1"/>
</dbReference>
<dbReference type="Gene3D" id="2.40.50.140">
    <property type="entry name" value="Nucleic acid-binding proteins"/>
    <property type="match status" value="1"/>
</dbReference>
<feature type="binding site" evidence="14">
    <location>
        <position position="148"/>
    </location>
    <ligand>
        <name>Zn(2+)</name>
        <dbReference type="ChEBI" id="CHEBI:29105"/>
    </ligand>
</feature>
<dbReference type="InterPro" id="IPR023457">
    <property type="entry name" value="Met-tRNA_synth_2"/>
</dbReference>
<evidence type="ECO:0000259" key="15">
    <source>
        <dbReference type="PROSITE" id="PS50886"/>
    </source>
</evidence>
<dbReference type="PROSITE" id="PS50886">
    <property type="entry name" value="TRBD"/>
    <property type="match status" value="1"/>
</dbReference>
<dbReference type="FunFam" id="2.40.50.140:FF:000042">
    <property type="entry name" value="Methionine--tRNA ligase"/>
    <property type="match status" value="1"/>
</dbReference>
<protein>
    <recommendedName>
        <fullName evidence="14">Methionine--tRNA ligase</fullName>
        <ecNumber evidence="14">6.1.1.10</ecNumber>
    </recommendedName>
    <alternativeName>
        <fullName evidence="14">Methionyl-tRNA synthetase</fullName>
        <shortName evidence="14">MetRS</shortName>
    </alternativeName>
</protein>
<dbReference type="AlphaFoldDB" id="A0A1G6LCG8"/>